<comment type="caution">
    <text evidence="3">The sequence shown here is derived from an EMBL/GenBank/DDBJ whole genome shotgun (WGS) entry which is preliminary data.</text>
</comment>
<feature type="transmembrane region" description="Helical" evidence="2">
    <location>
        <begin position="12"/>
        <end position="31"/>
    </location>
</feature>
<proteinExistence type="predicted"/>
<dbReference type="AlphaFoldDB" id="A0AAJ0FPY3"/>
<evidence type="ECO:0000256" key="1">
    <source>
        <dbReference type="SAM" id="MobiDB-lite"/>
    </source>
</evidence>
<dbReference type="GeneID" id="85310276"/>
<protein>
    <submittedName>
        <fullName evidence="3">Uncharacterized protein</fullName>
    </submittedName>
</protein>
<keyword evidence="2" id="KW-0472">Membrane</keyword>
<keyword evidence="2" id="KW-0812">Transmembrane</keyword>
<sequence length="166" mass="18672">MSWLTLTPLQTTWAVLTTPALFLLRLTLIPVSALVRLLLFILSPVIYIVQYSLAPFYFVLRFLQALQPLYIFFGCAIVVGLLAGTVLQFTSRILVSVLGWDDDSGTIAKPASKVRVGVWKGKEEEDEEESSPSDWAWPEMKPKLKTRRRKTPGLTGQTILEEDDDS</sequence>
<gene>
    <name evidence="3" type="ORF">QBC33DRAFT_528812</name>
</gene>
<dbReference type="EMBL" id="MU839000">
    <property type="protein sequence ID" value="KAK1770654.1"/>
    <property type="molecule type" value="Genomic_DNA"/>
</dbReference>
<feature type="transmembrane region" description="Helical" evidence="2">
    <location>
        <begin position="38"/>
        <end position="58"/>
    </location>
</feature>
<accession>A0AAJ0FPY3</accession>
<dbReference type="Proteomes" id="UP001244011">
    <property type="component" value="Unassembled WGS sequence"/>
</dbReference>
<keyword evidence="2" id="KW-1133">Transmembrane helix</keyword>
<reference evidence="3" key="1">
    <citation type="submission" date="2023-06" db="EMBL/GenBank/DDBJ databases">
        <title>Genome-scale phylogeny and comparative genomics of the fungal order Sordariales.</title>
        <authorList>
            <consortium name="Lawrence Berkeley National Laboratory"/>
            <person name="Hensen N."/>
            <person name="Bonometti L."/>
            <person name="Westerberg I."/>
            <person name="Brannstrom I.O."/>
            <person name="Guillou S."/>
            <person name="Cros-Aarteil S."/>
            <person name="Calhoun S."/>
            <person name="Haridas S."/>
            <person name="Kuo A."/>
            <person name="Mondo S."/>
            <person name="Pangilinan J."/>
            <person name="Riley R."/>
            <person name="Labutti K."/>
            <person name="Andreopoulos B."/>
            <person name="Lipzen A."/>
            <person name="Chen C."/>
            <person name="Yanf M."/>
            <person name="Daum C."/>
            <person name="Ng V."/>
            <person name="Clum A."/>
            <person name="Steindorff A."/>
            <person name="Ohm R."/>
            <person name="Martin F."/>
            <person name="Silar P."/>
            <person name="Natvig D."/>
            <person name="Lalanne C."/>
            <person name="Gautier V."/>
            <person name="Ament-Velasquez S.L."/>
            <person name="Kruys A."/>
            <person name="Hutchinson M.I."/>
            <person name="Powell A.J."/>
            <person name="Barry K."/>
            <person name="Miller A.N."/>
            <person name="Grigoriev I.V."/>
            <person name="Debuchy R."/>
            <person name="Gladieux P."/>
            <person name="Thoren M.H."/>
            <person name="Johannesson H."/>
        </authorList>
    </citation>
    <scope>NUCLEOTIDE SEQUENCE</scope>
    <source>
        <strain evidence="3">8032-3</strain>
    </source>
</reference>
<evidence type="ECO:0000313" key="3">
    <source>
        <dbReference type="EMBL" id="KAK1770654.1"/>
    </source>
</evidence>
<dbReference type="RefSeq" id="XP_060286867.1">
    <property type="nucleotide sequence ID" value="XM_060427089.1"/>
</dbReference>
<organism evidence="3 4">
    <name type="scientific">Phialemonium atrogriseum</name>
    <dbReference type="NCBI Taxonomy" id="1093897"/>
    <lineage>
        <taxon>Eukaryota</taxon>
        <taxon>Fungi</taxon>
        <taxon>Dikarya</taxon>
        <taxon>Ascomycota</taxon>
        <taxon>Pezizomycotina</taxon>
        <taxon>Sordariomycetes</taxon>
        <taxon>Sordariomycetidae</taxon>
        <taxon>Cephalothecales</taxon>
        <taxon>Cephalothecaceae</taxon>
        <taxon>Phialemonium</taxon>
    </lineage>
</organism>
<feature type="region of interest" description="Disordered" evidence="1">
    <location>
        <begin position="120"/>
        <end position="166"/>
    </location>
</feature>
<name>A0AAJ0FPY3_9PEZI</name>
<evidence type="ECO:0000256" key="2">
    <source>
        <dbReference type="SAM" id="Phobius"/>
    </source>
</evidence>
<keyword evidence="4" id="KW-1185">Reference proteome</keyword>
<evidence type="ECO:0000313" key="4">
    <source>
        <dbReference type="Proteomes" id="UP001244011"/>
    </source>
</evidence>
<feature type="transmembrane region" description="Helical" evidence="2">
    <location>
        <begin position="70"/>
        <end position="89"/>
    </location>
</feature>